<dbReference type="PROSITE" id="PS50010">
    <property type="entry name" value="DH_2"/>
    <property type="match status" value="1"/>
</dbReference>
<evidence type="ECO:0000259" key="5">
    <source>
        <dbReference type="PROSITE" id="PS50010"/>
    </source>
</evidence>
<dbReference type="AlphaFoldDB" id="A0A1Y2F3N9"/>
<evidence type="ECO:0000313" key="6">
    <source>
        <dbReference type="EMBL" id="ORY77946.1"/>
    </source>
</evidence>
<dbReference type="Pfam" id="PF00018">
    <property type="entry name" value="SH3_1"/>
    <property type="match status" value="1"/>
</dbReference>
<gene>
    <name evidence="6" type="ORF">LY90DRAFT_665194</name>
</gene>
<dbReference type="EMBL" id="MCOG01000018">
    <property type="protein sequence ID" value="ORY77946.1"/>
    <property type="molecule type" value="Genomic_DNA"/>
</dbReference>
<accession>A0A1Y2F3N9</accession>
<dbReference type="CDD" id="cd00160">
    <property type="entry name" value="RhoGEF"/>
    <property type="match status" value="1"/>
</dbReference>
<dbReference type="OrthoDB" id="8783038at2759"/>
<comment type="caution">
    <text evidence="6">The sequence shown here is derived from an EMBL/GenBank/DDBJ whole genome shotgun (WGS) entry which is preliminary data.</text>
</comment>
<dbReference type="PANTHER" id="PTHR12673">
    <property type="entry name" value="FACIOGENITAL DYSPLASIA PROTEIN"/>
    <property type="match status" value="1"/>
</dbReference>
<reference evidence="6 7" key="1">
    <citation type="submission" date="2016-08" db="EMBL/GenBank/DDBJ databases">
        <title>A Parts List for Fungal Cellulosomes Revealed by Comparative Genomics.</title>
        <authorList>
            <consortium name="DOE Joint Genome Institute"/>
            <person name="Haitjema C.H."/>
            <person name="Gilmore S.P."/>
            <person name="Henske J.K."/>
            <person name="Solomon K.V."/>
            <person name="De Groot R."/>
            <person name="Kuo A."/>
            <person name="Mondo S.J."/>
            <person name="Salamov A.A."/>
            <person name="Labutti K."/>
            <person name="Zhao Z."/>
            <person name="Chiniquy J."/>
            <person name="Barry K."/>
            <person name="Brewer H.M."/>
            <person name="Purvine S.O."/>
            <person name="Wright A.T."/>
            <person name="Boxma B."/>
            <person name="Van Alen T."/>
            <person name="Hackstein J.H."/>
            <person name="Baker S.E."/>
            <person name="Grigoriev I.V."/>
            <person name="O'Malley M.A."/>
        </authorList>
    </citation>
    <scope>NUCLEOTIDE SEQUENCE [LARGE SCALE GENOMIC DNA]</scope>
    <source>
        <strain evidence="6 7">G1</strain>
    </source>
</reference>
<dbReference type="SMART" id="SM00325">
    <property type="entry name" value="RhoGEF"/>
    <property type="match status" value="1"/>
</dbReference>
<evidence type="ECO:0008006" key="8">
    <source>
        <dbReference type="Google" id="ProtNLM"/>
    </source>
</evidence>
<dbReference type="SUPFAM" id="SSF48065">
    <property type="entry name" value="DBL homology domain (DH-domain)"/>
    <property type="match status" value="1"/>
</dbReference>
<protein>
    <recommendedName>
        <fullName evidence="8">DH domain-containing protein</fullName>
    </recommendedName>
</protein>
<dbReference type="PANTHER" id="PTHR12673:SF159">
    <property type="entry name" value="LD03170P"/>
    <property type="match status" value="1"/>
</dbReference>
<dbReference type="Gene3D" id="2.30.30.40">
    <property type="entry name" value="SH3 Domains"/>
    <property type="match status" value="2"/>
</dbReference>
<feature type="domain" description="SH3" evidence="4">
    <location>
        <begin position="873"/>
        <end position="935"/>
    </location>
</feature>
<dbReference type="SMART" id="SM00326">
    <property type="entry name" value="SH3"/>
    <property type="match status" value="2"/>
</dbReference>
<evidence type="ECO:0000256" key="1">
    <source>
        <dbReference type="ARBA" id="ARBA00022443"/>
    </source>
</evidence>
<name>A0A1Y2F3N9_9FUNG</name>
<keyword evidence="1 2" id="KW-0728">SH3 domain</keyword>
<dbReference type="GO" id="GO:0005085">
    <property type="term" value="F:guanyl-nucleotide exchange factor activity"/>
    <property type="evidence" value="ECO:0007669"/>
    <property type="project" value="InterPro"/>
</dbReference>
<dbReference type="Proteomes" id="UP000193920">
    <property type="component" value="Unassembled WGS sequence"/>
</dbReference>
<dbReference type="SUPFAM" id="SSF50044">
    <property type="entry name" value="SH3-domain"/>
    <property type="match status" value="2"/>
</dbReference>
<dbReference type="InterPro" id="IPR001452">
    <property type="entry name" value="SH3_domain"/>
</dbReference>
<feature type="region of interest" description="Disordered" evidence="3">
    <location>
        <begin position="344"/>
        <end position="376"/>
    </location>
</feature>
<dbReference type="InterPro" id="IPR035899">
    <property type="entry name" value="DBL_dom_sf"/>
</dbReference>
<dbReference type="InterPro" id="IPR051092">
    <property type="entry name" value="FYVE_RhoGEF_PH"/>
</dbReference>
<evidence type="ECO:0000313" key="7">
    <source>
        <dbReference type="Proteomes" id="UP000193920"/>
    </source>
</evidence>
<dbReference type="InterPro" id="IPR000219">
    <property type="entry name" value="DH_dom"/>
</dbReference>
<feature type="domain" description="DH" evidence="5">
    <location>
        <begin position="513"/>
        <end position="701"/>
    </location>
</feature>
<evidence type="ECO:0000256" key="3">
    <source>
        <dbReference type="SAM" id="MobiDB-lite"/>
    </source>
</evidence>
<evidence type="ECO:0000259" key="4">
    <source>
        <dbReference type="PROSITE" id="PS50002"/>
    </source>
</evidence>
<dbReference type="Gene3D" id="1.20.900.10">
    <property type="entry name" value="Dbl homology (DH) domain"/>
    <property type="match status" value="1"/>
</dbReference>
<keyword evidence="7" id="KW-1185">Reference proteome</keyword>
<proteinExistence type="predicted"/>
<organism evidence="6 7">
    <name type="scientific">Neocallimastix californiae</name>
    <dbReference type="NCBI Taxonomy" id="1754190"/>
    <lineage>
        <taxon>Eukaryota</taxon>
        <taxon>Fungi</taxon>
        <taxon>Fungi incertae sedis</taxon>
        <taxon>Chytridiomycota</taxon>
        <taxon>Chytridiomycota incertae sedis</taxon>
        <taxon>Neocallimastigomycetes</taxon>
        <taxon>Neocallimastigales</taxon>
        <taxon>Neocallimastigaceae</taxon>
        <taxon>Neocallimastix</taxon>
    </lineage>
</organism>
<feature type="domain" description="SH3" evidence="4">
    <location>
        <begin position="940"/>
        <end position="1002"/>
    </location>
</feature>
<dbReference type="PROSITE" id="PS50002">
    <property type="entry name" value="SH3"/>
    <property type="match status" value="2"/>
</dbReference>
<dbReference type="STRING" id="1754190.A0A1Y2F3N9"/>
<dbReference type="Pfam" id="PF00621">
    <property type="entry name" value="RhoGEF"/>
    <property type="match status" value="1"/>
</dbReference>
<dbReference type="GO" id="GO:0005737">
    <property type="term" value="C:cytoplasm"/>
    <property type="evidence" value="ECO:0007669"/>
    <property type="project" value="TreeGrafter"/>
</dbReference>
<sequence>MNSKFNGKEVITYDSSSKTSIDSSFQGNEEETCEEITNFIVAEACRIRRLTKNGSENYERKTQALKSIYSSFNYLFKLEQFISKDLSDNLIQKIRNESGFNKFINTKAQSIKILENENTKTISNNNINLTDDKITHQNRFLIKESFKTKKNCPNFSYNDSSTINNSNINNTDNNNSSSLGDIPLHPIIKKKSSDNDSLNTSCDISQFSNTLQNLNNKSFTNIKSNDTSYINITENNIYNNKNNSNSNLIYQQNNKVSEKNSKNEDINKINTNIDCSIKDSEQDFISRCNKTFNISEATLIDNENNATPNFNSQNICNNNNLSNSDSFDDFLKESSLIERNSKNSSMLHSDYHSDSNSNKNIYDHSSSKTKILKSSSLSRKSSNVLSEYFKTNPIFKSSSVGSNKNNNSNIQFSSNTNIRNNNISESINMNNVNNLSNHNNNDIKHSNNTVNIGINNDDINNSLSKKNSKPSLYSEFNKNYEDLQYKRINYTEKNVDEQPILSNNSIKKDNKSECQYILKELIENEASFLKNLDILMNYYRLPLKENKIISNIDLNCIFYGIPELVEFSKNLCHELKEAMNEEDNILYISRVLISQVEKWDYFLRYCENYNQSKIVIKVLSKNSSGFKNFLKKAQSNNKCNKQDINSLLILPVQHGCRYSLLLTRLKEKIRANFENYNDTTIEMVDAAECYMKKLGKLLNDLQQSDEFSKYASENELNNKFMVPLSIEDCPVCYFISKDRRLLKTFNCFNTNTNKNTRIFLFGDLIMLTLSQKSSESKLGFKFKYLRIDPIENVMAQESAIFNRFKKHDFYENYVKISYSTNIFWEEKYKGQPITYTFNFSDHKTRKEFLNLFEITKSLFISNILNVASRAIPPQIDDVLVCYSNYDRRKESEISIAIGDEAVAYENAVDGWVQGENCTTHQCGYFPISVFVESDASRDIYNNVKLKVKYSYKQKGDGEISISSGDTVIPEKYYHCSGWCYGKNLSTNEKGLFPLPYCRINFQPGFITNPKLPVVTIKKSKSNSSCYSQPPLNDANDSFIRYRNNLNNDYNTGSLPSDCFTKMISNTAVTLNMDSDDSYIEDNDIPFPLQPEPFNMISSPFIKRRSTSLDYNLDNMNNLSYSYDYDNDWDDELMN</sequence>
<evidence type="ECO:0000256" key="2">
    <source>
        <dbReference type="PROSITE-ProRule" id="PRU00192"/>
    </source>
</evidence>
<dbReference type="InterPro" id="IPR036028">
    <property type="entry name" value="SH3-like_dom_sf"/>
</dbReference>